<dbReference type="RefSeq" id="WP_054327680.1">
    <property type="nucleotide sequence ID" value="NZ_JACOPL010000001.1"/>
</dbReference>
<dbReference type="AlphaFoldDB" id="A0A923RUG1"/>
<evidence type="ECO:0000313" key="3">
    <source>
        <dbReference type="Proteomes" id="UP000606499"/>
    </source>
</evidence>
<keyword evidence="3" id="KW-1185">Reference proteome</keyword>
<sequence>MKNEHEVSAQQLESAKKNIEWMERSKPSVAARSSEHEISNCHRQKDVQTQGEALPPHERNCGRAHPMRGTNSEDLTEWCIEHET</sequence>
<feature type="region of interest" description="Disordered" evidence="1">
    <location>
        <begin position="1"/>
        <end position="84"/>
    </location>
</feature>
<feature type="compositionally biased region" description="Basic and acidic residues" evidence="1">
    <location>
        <begin position="33"/>
        <end position="46"/>
    </location>
</feature>
<evidence type="ECO:0000256" key="1">
    <source>
        <dbReference type="SAM" id="MobiDB-lite"/>
    </source>
</evidence>
<protein>
    <submittedName>
        <fullName evidence="2">Uncharacterized protein</fullName>
    </submittedName>
</protein>
<gene>
    <name evidence="2" type="ORF">H8S45_00195</name>
</gene>
<dbReference type="Proteomes" id="UP000606499">
    <property type="component" value="Unassembled WGS sequence"/>
</dbReference>
<comment type="caution">
    <text evidence="2">The sequence shown here is derived from an EMBL/GenBank/DDBJ whole genome shotgun (WGS) entry which is preliminary data.</text>
</comment>
<accession>A0A923RUG1</accession>
<feature type="compositionally biased region" description="Basic and acidic residues" evidence="1">
    <location>
        <begin position="14"/>
        <end position="26"/>
    </location>
</feature>
<organism evidence="2 3">
    <name type="scientific">Agathobaculum faecis</name>
    <dbReference type="NCBI Taxonomy" id="2763013"/>
    <lineage>
        <taxon>Bacteria</taxon>
        <taxon>Bacillati</taxon>
        <taxon>Bacillota</taxon>
        <taxon>Clostridia</taxon>
        <taxon>Eubacteriales</taxon>
        <taxon>Butyricicoccaceae</taxon>
        <taxon>Agathobaculum</taxon>
    </lineage>
</organism>
<reference evidence="2" key="1">
    <citation type="submission" date="2020-08" db="EMBL/GenBank/DDBJ databases">
        <title>Genome public.</title>
        <authorList>
            <person name="Liu C."/>
            <person name="Sun Q."/>
        </authorList>
    </citation>
    <scope>NUCLEOTIDE SEQUENCE</scope>
    <source>
        <strain evidence="2">NSJ-28</strain>
    </source>
</reference>
<evidence type="ECO:0000313" key="2">
    <source>
        <dbReference type="EMBL" id="MBC5723897.1"/>
    </source>
</evidence>
<proteinExistence type="predicted"/>
<name>A0A923RUG1_9FIRM</name>
<dbReference type="EMBL" id="JACOPL010000001">
    <property type="protein sequence ID" value="MBC5723897.1"/>
    <property type="molecule type" value="Genomic_DNA"/>
</dbReference>